<keyword evidence="6" id="KW-1185">Reference proteome</keyword>
<dbReference type="Pfam" id="PF07992">
    <property type="entry name" value="Pyr_redox_2"/>
    <property type="match status" value="1"/>
</dbReference>
<gene>
    <name evidence="5" type="ORF">Q9313_02180</name>
</gene>
<name>A0AA50CJH2_9HYPH</name>
<organism evidence="5 6">
    <name type="scientific">Shinella sumterensis</name>
    <dbReference type="NCBI Taxonomy" id="1967501"/>
    <lineage>
        <taxon>Bacteria</taxon>
        <taxon>Pseudomonadati</taxon>
        <taxon>Pseudomonadota</taxon>
        <taxon>Alphaproteobacteria</taxon>
        <taxon>Hyphomicrobiales</taxon>
        <taxon>Rhizobiaceae</taxon>
        <taxon>Shinella</taxon>
    </lineage>
</organism>
<proteinExistence type="predicted"/>
<evidence type="ECO:0000256" key="2">
    <source>
        <dbReference type="ARBA" id="ARBA00022630"/>
    </source>
</evidence>
<dbReference type="PRINTS" id="PR00368">
    <property type="entry name" value="FADPNR"/>
</dbReference>
<dbReference type="Proteomes" id="UP001234585">
    <property type="component" value="Chromosome"/>
</dbReference>
<dbReference type="PANTHER" id="PTHR48105">
    <property type="entry name" value="THIOREDOXIN REDUCTASE 1-RELATED-RELATED"/>
    <property type="match status" value="1"/>
</dbReference>
<accession>A0AA50CJH2</accession>
<feature type="domain" description="FAD/NAD(P)-binding" evidence="4">
    <location>
        <begin position="3"/>
        <end position="281"/>
    </location>
</feature>
<sequence>MHDCAVIGGGPAGLTAAIYLARYHLSVAVFDDDTSRAASIPMSHNHAGFPDGINGRDLLNRMRTQALRHGVDIRAEKVTELHRTNNGFRVLSHEPLDVRSVLLATGVVNRRPAISAELHDTAVSAGLVRYCPVCDGFEITDKPIAVIGSGSRAFKEVVFLRSYTKNLTLVSDVAEHGLSAEEAARLEELGVAVRTGPVEFVSADGGAIEITARGQRFSFAAVYPALGSDVRSHLAEMVGAELSDEGCVTVDAHQRTTVVGLYAAGDVVIGLDQISNAMGQAGVAATSIRNDLCDSMPLIRP</sequence>
<dbReference type="GO" id="GO:0016491">
    <property type="term" value="F:oxidoreductase activity"/>
    <property type="evidence" value="ECO:0007669"/>
    <property type="project" value="UniProtKB-KW"/>
</dbReference>
<reference evidence="5 6" key="1">
    <citation type="submission" date="2023-08" db="EMBL/GenBank/DDBJ databases">
        <title>Pathogen: clinical or host-associated sample.</title>
        <authorList>
            <person name="Hergert J."/>
            <person name="Casey R."/>
            <person name="Wagner J."/>
            <person name="Young E.L."/>
            <person name="Oakeson K.F."/>
        </authorList>
    </citation>
    <scope>NUCLEOTIDE SEQUENCE [LARGE SCALE GENOMIC DNA]</scope>
    <source>
        <strain evidence="5 6">1760953</strain>
    </source>
</reference>
<evidence type="ECO:0000259" key="4">
    <source>
        <dbReference type="Pfam" id="PF07992"/>
    </source>
</evidence>
<evidence type="ECO:0000256" key="1">
    <source>
        <dbReference type="ARBA" id="ARBA00018719"/>
    </source>
</evidence>
<evidence type="ECO:0000313" key="6">
    <source>
        <dbReference type="Proteomes" id="UP001234585"/>
    </source>
</evidence>
<evidence type="ECO:0000256" key="3">
    <source>
        <dbReference type="ARBA" id="ARBA00023002"/>
    </source>
</evidence>
<dbReference type="InterPro" id="IPR036188">
    <property type="entry name" value="FAD/NAD-bd_sf"/>
</dbReference>
<dbReference type="PRINTS" id="PR00469">
    <property type="entry name" value="PNDRDTASEII"/>
</dbReference>
<dbReference type="RefSeq" id="WP_306037775.1">
    <property type="nucleotide sequence ID" value="NZ_CP132302.1"/>
</dbReference>
<dbReference type="InterPro" id="IPR023753">
    <property type="entry name" value="FAD/NAD-binding_dom"/>
</dbReference>
<dbReference type="InterPro" id="IPR050097">
    <property type="entry name" value="Ferredoxin-NADP_redctase_2"/>
</dbReference>
<dbReference type="SUPFAM" id="SSF51905">
    <property type="entry name" value="FAD/NAD(P)-binding domain"/>
    <property type="match status" value="1"/>
</dbReference>
<dbReference type="Gene3D" id="3.50.50.60">
    <property type="entry name" value="FAD/NAD(P)-binding domain"/>
    <property type="match status" value="2"/>
</dbReference>
<dbReference type="AlphaFoldDB" id="A0AA50CJH2"/>
<keyword evidence="3" id="KW-0560">Oxidoreductase</keyword>
<dbReference type="EMBL" id="CP132302">
    <property type="protein sequence ID" value="WLR97860.1"/>
    <property type="molecule type" value="Genomic_DNA"/>
</dbReference>
<keyword evidence="2" id="KW-0285">Flavoprotein</keyword>
<protein>
    <recommendedName>
        <fullName evidence="1">Thioredoxin reductase</fullName>
    </recommendedName>
</protein>
<evidence type="ECO:0000313" key="5">
    <source>
        <dbReference type="EMBL" id="WLR97860.1"/>
    </source>
</evidence>